<feature type="transmembrane region" description="Helical" evidence="1">
    <location>
        <begin position="187"/>
        <end position="208"/>
    </location>
</feature>
<dbReference type="Proteomes" id="UP000054359">
    <property type="component" value="Unassembled WGS sequence"/>
</dbReference>
<accession>A0A087TVS0</accession>
<proteinExistence type="predicted"/>
<evidence type="ECO:0000313" key="3">
    <source>
        <dbReference type="Proteomes" id="UP000054359"/>
    </source>
</evidence>
<keyword evidence="1" id="KW-0472">Membrane</keyword>
<name>A0A087TVS0_STEMI</name>
<feature type="non-terminal residue" evidence="2">
    <location>
        <position position="262"/>
    </location>
</feature>
<gene>
    <name evidence="2" type="ORF">X975_11334</name>
</gene>
<dbReference type="AlphaFoldDB" id="A0A087TVS0"/>
<keyword evidence="3" id="KW-1185">Reference proteome</keyword>
<dbReference type="OrthoDB" id="6429854at2759"/>
<keyword evidence="1" id="KW-1133">Transmembrane helix</keyword>
<sequence>MSMIMLLKLNQLHLSCIQSFSFVLFTTVLVLSYSGYSNCLIISYDTIAANETSLSSTEDKETTFSSALSSLKSFLGSLPWKYQDKYMAHCNVKEDCDAAFRMICNSGKCMCKTGDLFLEWPKYGCFSKVQMFGPCEVTGQCVAMNPNTYCNPENGRCTCSPSYFYNGRECSLRYDNSNLKAQEVYKAAVVAAACFIVAVVGIFVACIVRRSFCRREQHIQQSESNRNSDIFSISDEIAALRAVDKPPSYEEVLQIERTFYGI</sequence>
<dbReference type="EMBL" id="KK116973">
    <property type="protein sequence ID" value="KFM69209.1"/>
    <property type="molecule type" value="Genomic_DNA"/>
</dbReference>
<evidence type="ECO:0000313" key="2">
    <source>
        <dbReference type="EMBL" id="KFM69209.1"/>
    </source>
</evidence>
<keyword evidence="1" id="KW-0812">Transmembrane</keyword>
<protein>
    <submittedName>
        <fullName evidence="2">Uncharacterized protein</fullName>
    </submittedName>
</protein>
<reference evidence="2 3" key="1">
    <citation type="submission" date="2013-11" db="EMBL/GenBank/DDBJ databases">
        <title>Genome sequencing of Stegodyphus mimosarum.</title>
        <authorList>
            <person name="Bechsgaard J."/>
        </authorList>
    </citation>
    <scope>NUCLEOTIDE SEQUENCE [LARGE SCALE GENOMIC DNA]</scope>
</reference>
<evidence type="ECO:0000256" key="1">
    <source>
        <dbReference type="SAM" id="Phobius"/>
    </source>
</evidence>
<organism evidence="2 3">
    <name type="scientific">Stegodyphus mimosarum</name>
    <name type="common">African social velvet spider</name>
    <dbReference type="NCBI Taxonomy" id="407821"/>
    <lineage>
        <taxon>Eukaryota</taxon>
        <taxon>Metazoa</taxon>
        <taxon>Ecdysozoa</taxon>
        <taxon>Arthropoda</taxon>
        <taxon>Chelicerata</taxon>
        <taxon>Arachnida</taxon>
        <taxon>Araneae</taxon>
        <taxon>Araneomorphae</taxon>
        <taxon>Entelegynae</taxon>
        <taxon>Eresoidea</taxon>
        <taxon>Eresidae</taxon>
        <taxon>Stegodyphus</taxon>
    </lineage>
</organism>